<dbReference type="Proteomes" id="UP001346869">
    <property type="component" value="Unassembled WGS sequence"/>
</dbReference>
<gene>
    <name evidence="1" type="ORF">PBY51_011700</name>
</gene>
<evidence type="ECO:0000313" key="2">
    <source>
        <dbReference type="Proteomes" id="UP001346869"/>
    </source>
</evidence>
<name>A0AAN7XRW4_ELEMC</name>
<dbReference type="AlphaFoldDB" id="A0AAN7XRW4"/>
<keyword evidence="2" id="KW-1185">Reference proteome</keyword>
<sequence>MRDGIRAGVQPGEQAGWQTGWVARRWKRGGHPSLLCCAVIQRPSGSSGLFELYVPLIIHLGCSAVGQAHKDLIYSIAGNERTWRCRAQSRGCWPCCQEIELMDDLQCH</sequence>
<comment type="caution">
    <text evidence="1">The sequence shown here is derived from an EMBL/GenBank/DDBJ whole genome shotgun (WGS) entry which is preliminary data.</text>
</comment>
<dbReference type="EMBL" id="JAUZQC010000008">
    <property type="protein sequence ID" value="KAK5867185.1"/>
    <property type="molecule type" value="Genomic_DNA"/>
</dbReference>
<evidence type="ECO:0000313" key="1">
    <source>
        <dbReference type="EMBL" id="KAK5867185.1"/>
    </source>
</evidence>
<reference evidence="1 2" key="2">
    <citation type="journal article" date="2023" name="Mol. Biol. Evol.">
        <title>Genomics of Secondarily Temperate Adaptation in the Only Non-Antarctic Icefish.</title>
        <authorList>
            <person name="Rivera-Colon A.G."/>
            <person name="Rayamajhi N."/>
            <person name="Minhas B.F."/>
            <person name="Madrigal G."/>
            <person name="Bilyk K.T."/>
            <person name="Yoon V."/>
            <person name="Hune M."/>
            <person name="Gregory S."/>
            <person name="Cheng C.H.C."/>
            <person name="Catchen J.M."/>
        </authorList>
    </citation>
    <scope>NUCLEOTIDE SEQUENCE [LARGE SCALE GENOMIC DNA]</scope>
    <source>
        <strain evidence="1">JMC-PN-2008</strain>
    </source>
</reference>
<organism evidence="1 2">
    <name type="scientific">Eleginops maclovinus</name>
    <name type="common">Patagonian blennie</name>
    <name type="synonym">Eleginus maclovinus</name>
    <dbReference type="NCBI Taxonomy" id="56733"/>
    <lineage>
        <taxon>Eukaryota</taxon>
        <taxon>Metazoa</taxon>
        <taxon>Chordata</taxon>
        <taxon>Craniata</taxon>
        <taxon>Vertebrata</taxon>
        <taxon>Euteleostomi</taxon>
        <taxon>Actinopterygii</taxon>
        <taxon>Neopterygii</taxon>
        <taxon>Teleostei</taxon>
        <taxon>Neoteleostei</taxon>
        <taxon>Acanthomorphata</taxon>
        <taxon>Eupercaria</taxon>
        <taxon>Perciformes</taxon>
        <taxon>Notothenioidei</taxon>
        <taxon>Eleginopidae</taxon>
        <taxon>Eleginops</taxon>
    </lineage>
</organism>
<proteinExistence type="predicted"/>
<protein>
    <submittedName>
        <fullName evidence="1">Uncharacterized protein</fullName>
    </submittedName>
</protein>
<reference evidence="1 2" key="1">
    <citation type="journal article" date="2023" name="Genes (Basel)">
        <title>Chromosome-Level Genome Assembly and Circadian Gene Repertoire of the Patagonia Blennie Eleginops maclovinus-The Closest Ancestral Proxy of Antarctic Cryonotothenioids.</title>
        <authorList>
            <person name="Cheng C.C."/>
            <person name="Rivera-Colon A.G."/>
            <person name="Minhas B.F."/>
            <person name="Wilson L."/>
            <person name="Rayamajhi N."/>
            <person name="Vargas-Chacoff L."/>
            <person name="Catchen J.M."/>
        </authorList>
    </citation>
    <scope>NUCLEOTIDE SEQUENCE [LARGE SCALE GENOMIC DNA]</scope>
    <source>
        <strain evidence="1">JMC-PN-2008</strain>
    </source>
</reference>
<accession>A0AAN7XRW4</accession>